<protein>
    <submittedName>
        <fullName evidence="2">Uncharacterized protein</fullName>
    </submittedName>
</protein>
<gene>
    <name evidence="2" type="ORF">FTUN_2140</name>
</gene>
<organism evidence="2 3">
    <name type="scientific">Frigoriglobus tundricola</name>
    <dbReference type="NCBI Taxonomy" id="2774151"/>
    <lineage>
        <taxon>Bacteria</taxon>
        <taxon>Pseudomonadati</taxon>
        <taxon>Planctomycetota</taxon>
        <taxon>Planctomycetia</taxon>
        <taxon>Gemmatales</taxon>
        <taxon>Gemmataceae</taxon>
        <taxon>Frigoriglobus</taxon>
    </lineage>
</organism>
<dbReference type="KEGG" id="ftj:FTUN_2140"/>
<dbReference type="AlphaFoldDB" id="A0A6M5YKW3"/>
<evidence type="ECO:0000313" key="2">
    <source>
        <dbReference type="EMBL" id="QJW94618.1"/>
    </source>
</evidence>
<dbReference type="RefSeq" id="WP_171470574.1">
    <property type="nucleotide sequence ID" value="NZ_CP053452.2"/>
</dbReference>
<name>A0A6M5YKW3_9BACT</name>
<feature type="region of interest" description="Disordered" evidence="1">
    <location>
        <begin position="118"/>
        <end position="149"/>
    </location>
</feature>
<evidence type="ECO:0000256" key="1">
    <source>
        <dbReference type="SAM" id="MobiDB-lite"/>
    </source>
</evidence>
<keyword evidence="3" id="KW-1185">Reference proteome</keyword>
<evidence type="ECO:0000313" key="3">
    <source>
        <dbReference type="Proteomes" id="UP000503447"/>
    </source>
</evidence>
<sequence>MQYPEDLLALAERIGATAHEVPRGPNQWCHITDYHEPEWIVPGLYLARILVQFHGNHRLVRAAIKALAHESGVEFDEEVKSLHELTWALDDALAFLNLVDLQAMVGFLGDYLGALEHELDGCPEDDEDEDEDEDEDDENEGEDEDDEDD</sequence>
<reference evidence="3" key="1">
    <citation type="submission" date="2020-05" db="EMBL/GenBank/DDBJ databases">
        <title>Frigoriglobus tundricola gen. nov., sp. nov., a psychrotolerant cellulolytic planctomycete of the family Gemmataceae with two divergent copies of 16S rRNA gene.</title>
        <authorList>
            <person name="Kulichevskaya I.S."/>
            <person name="Ivanova A.A."/>
            <person name="Naumoff D.G."/>
            <person name="Beletsky A.V."/>
            <person name="Rijpstra W.I.C."/>
            <person name="Sinninghe Damste J.S."/>
            <person name="Mardanov A.V."/>
            <person name="Ravin N.V."/>
            <person name="Dedysh S.N."/>
        </authorList>
    </citation>
    <scope>NUCLEOTIDE SEQUENCE [LARGE SCALE GENOMIC DNA]</scope>
    <source>
        <strain evidence="3">PL17</strain>
    </source>
</reference>
<proteinExistence type="predicted"/>
<accession>A0A6M5YKW3</accession>
<feature type="compositionally biased region" description="Acidic residues" evidence="1">
    <location>
        <begin position="121"/>
        <end position="149"/>
    </location>
</feature>
<dbReference type="Proteomes" id="UP000503447">
    <property type="component" value="Chromosome"/>
</dbReference>
<dbReference type="EMBL" id="CP053452">
    <property type="protein sequence ID" value="QJW94618.1"/>
    <property type="molecule type" value="Genomic_DNA"/>
</dbReference>